<accession>A0A812TPM5</accession>
<proteinExistence type="predicted"/>
<gene>
    <name evidence="1" type="primary">Aurkb</name>
    <name evidence="1" type="ORF">SNAT2548_LOCUS30044</name>
</gene>
<sequence>MDVGSRTVVVKQLVALDPQSCYDAFLRKVWKEGAGLGTPQILEEGDPETGVDCVRQVALGIVEHILQGQRGDHLEYVIEAGPWPTSYNRARVDFVEESQGGTCVTWTSNFTPSLFGSGPLLSFTIRTSFQTMLRSLAA</sequence>
<keyword evidence="2" id="KW-1185">Reference proteome</keyword>
<comment type="caution">
    <text evidence="1">The sequence shown here is derived from an EMBL/GenBank/DDBJ whole genome shotgun (WGS) entry which is preliminary data.</text>
</comment>
<evidence type="ECO:0000313" key="1">
    <source>
        <dbReference type="EMBL" id="CAE7536159.1"/>
    </source>
</evidence>
<protein>
    <submittedName>
        <fullName evidence="1">Aurkb protein</fullName>
    </submittedName>
</protein>
<organism evidence="1 2">
    <name type="scientific">Symbiodinium natans</name>
    <dbReference type="NCBI Taxonomy" id="878477"/>
    <lineage>
        <taxon>Eukaryota</taxon>
        <taxon>Sar</taxon>
        <taxon>Alveolata</taxon>
        <taxon>Dinophyceae</taxon>
        <taxon>Suessiales</taxon>
        <taxon>Symbiodiniaceae</taxon>
        <taxon>Symbiodinium</taxon>
    </lineage>
</organism>
<dbReference type="OrthoDB" id="426885at2759"/>
<evidence type="ECO:0000313" key="2">
    <source>
        <dbReference type="Proteomes" id="UP000604046"/>
    </source>
</evidence>
<dbReference type="EMBL" id="CAJNDS010002590">
    <property type="protein sequence ID" value="CAE7536159.1"/>
    <property type="molecule type" value="Genomic_DNA"/>
</dbReference>
<reference evidence="1" key="1">
    <citation type="submission" date="2021-02" db="EMBL/GenBank/DDBJ databases">
        <authorList>
            <person name="Dougan E. K."/>
            <person name="Rhodes N."/>
            <person name="Thang M."/>
            <person name="Chan C."/>
        </authorList>
    </citation>
    <scope>NUCLEOTIDE SEQUENCE</scope>
</reference>
<name>A0A812TPM5_9DINO</name>
<dbReference type="InterPro" id="IPR023393">
    <property type="entry name" value="START-like_dom_sf"/>
</dbReference>
<dbReference type="AlphaFoldDB" id="A0A812TPM5"/>
<dbReference type="Proteomes" id="UP000604046">
    <property type="component" value="Unassembled WGS sequence"/>
</dbReference>
<dbReference type="Gene3D" id="3.30.530.20">
    <property type="match status" value="1"/>
</dbReference>
<dbReference type="SUPFAM" id="SSF55961">
    <property type="entry name" value="Bet v1-like"/>
    <property type="match status" value="1"/>
</dbReference>